<organism evidence="2 3">
    <name type="scientific">Roseomonas gilardii</name>
    <dbReference type="NCBI Taxonomy" id="257708"/>
    <lineage>
        <taxon>Bacteria</taxon>
        <taxon>Pseudomonadati</taxon>
        <taxon>Pseudomonadota</taxon>
        <taxon>Alphaproteobacteria</taxon>
        <taxon>Acetobacterales</taxon>
        <taxon>Roseomonadaceae</taxon>
        <taxon>Roseomonas</taxon>
    </lineage>
</organism>
<evidence type="ECO:0000256" key="1">
    <source>
        <dbReference type="SAM" id="MobiDB-lite"/>
    </source>
</evidence>
<feature type="region of interest" description="Disordered" evidence="1">
    <location>
        <begin position="36"/>
        <end position="59"/>
    </location>
</feature>
<accession>A0A1L7AL69</accession>
<dbReference type="RefSeq" id="WP_075800244.1">
    <property type="nucleotide sequence ID" value="NZ_CP015584.1"/>
</dbReference>
<name>A0A1L7AL69_9PROT</name>
<evidence type="ECO:0000313" key="2">
    <source>
        <dbReference type="EMBL" id="APT59532.1"/>
    </source>
</evidence>
<dbReference type="EMBL" id="CP015584">
    <property type="protein sequence ID" value="APT59532.1"/>
    <property type="molecule type" value="Genomic_DNA"/>
</dbReference>
<proteinExistence type="predicted"/>
<dbReference type="AlphaFoldDB" id="A0A1L7AL69"/>
<gene>
    <name evidence="2" type="ORF">RGI145_19485</name>
</gene>
<protein>
    <submittedName>
        <fullName evidence="2">Uncharacterized protein</fullName>
    </submittedName>
</protein>
<sequence>MDGSYQIPPASGVYVMSMAERDRLLQQEFQSEIMSGHSRVTRPSGEPVHAGQGETDGWHPRQASAMRRLVRLWQKSLPERVQPQGYPSQVCQPYSPKGEDCRTQREVDEALSAYSEYKSAMDCVEHHCSKRHADVLRMTVQGEPTRLGTEHLVREALWKLSDLWAKPRNP</sequence>
<dbReference type="STRING" id="257708.RGI145_19485"/>
<reference evidence="2 3" key="1">
    <citation type="submission" date="2016-05" db="EMBL/GenBank/DDBJ databases">
        <title>Complete Genome and Methylome Analysis of Psychrotrophic Bacterial Isolates from Antarctic Lake Untersee.</title>
        <authorList>
            <person name="Fomenkov A."/>
            <person name="Akimov V.N."/>
            <person name="Vasilyeva L.V."/>
            <person name="Andersen D."/>
            <person name="Vincze T."/>
            <person name="Roberts R.J."/>
        </authorList>
    </citation>
    <scope>NUCLEOTIDE SEQUENCE [LARGE SCALE GENOMIC DNA]</scope>
    <source>
        <strain evidence="2 3">U14-5</strain>
    </source>
</reference>
<dbReference type="Proteomes" id="UP000185494">
    <property type="component" value="Chromosome 2"/>
</dbReference>
<dbReference type="KEGG" id="rgi:RGI145_19485"/>
<evidence type="ECO:0000313" key="3">
    <source>
        <dbReference type="Proteomes" id="UP000185494"/>
    </source>
</evidence>